<evidence type="ECO:0000313" key="2">
    <source>
        <dbReference type="Proteomes" id="UP000515163"/>
    </source>
</evidence>
<protein>
    <submittedName>
        <fullName evidence="3">Uncharacterized protein LOC116303787</fullName>
    </submittedName>
</protein>
<feature type="compositionally biased region" description="Basic and acidic residues" evidence="1">
    <location>
        <begin position="295"/>
        <end position="306"/>
    </location>
</feature>
<feature type="compositionally biased region" description="Polar residues" evidence="1">
    <location>
        <begin position="351"/>
        <end position="368"/>
    </location>
</feature>
<dbReference type="OrthoDB" id="5965753at2759"/>
<dbReference type="InParanoid" id="A0A6P8IQR7"/>
<proteinExistence type="predicted"/>
<accession>A0A6P8IQR7</accession>
<dbReference type="KEGG" id="aten:116303787"/>
<organism evidence="2 3">
    <name type="scientific">Actinia tenebrosa</name>
    <name type="common">Australian red waratah sea anemone</name>
    <dbReference type="NCBI Taxonomy" id="6105"/>
    <lineage>
        <taxon>Eukaryota</taxon>
        <taxon>Metazoa</taxon>
        <taxon>Cnidaria</taxon>
        <taxon>Anthozoa</taxon>
        <taxon>Hexacorallia</taxon>
        <taxon>Actiniaria</taxon>
        <taxon>Actiniidae</taxon>
        <taxon>Actinia</taxon>
    </lineage>
</organism>
<keyword evidence="2" id="KW-1185">Reference proteome</keyword>
<name>A0A6P8IQR7_ACTTE</name>
<feature type="compositionally biased region" description="Polar residues" evidence="1">
    <location>
        <begin position="320"/>
        <end position="330"/>
    </location>
</feature>
<feature type="compositionally biased region" description="Low complexity" evidence="1">
    <location>
        <begin position="280"/>
        <end position="292"/>
    </location>
</feature>
<feature type="region of interest" description="Disordered" evidence="1">
    <location>
        <begin position="269"/>
        <end position="368"/>
    </location>
</feature>
<dbReference type="AlphaFoldDB" id="A0A6P8IQR7"/>
<gene>
    <name evidence="3" type="primary">LOC116303787</name>
</gene>
<sequence length="409" mass="46863">MLSEENEDISDPILASLFKQSLEIDADLEFQNAMSKRDFYHEELCGWTVDQSAYHRFKWNSQRKLLKTPNKDAKAVTTNPKRSFSRQSVYRTSDIEFDFKHYQHRVKYIEQYRNEKLIRQDAGLNDILVKSTSDRRKLKSEVCDECTNHRTSPSETSDVLKLEHSEYSSNTAVTNSSIGPTYHAKNRLNTGIFHGKKLYSRPVFRYSGLHSNRETNWNEVIDSSIVGLHTQAALCKQTPPSRGMEESWTIVGVEKRPLPQQRKRTDLYSALSSKSHRKNTSSSSRYQKYSTSANKCDKWVKNREQEPGGPYGSESFRVTPRSNSAPNIYNNALGGRQSLWKSPEDSKKSHTSSLNDGKARGNTSSSSKMDYSCYTEMFKNVLDYYGTKKLQPKPKLPTAENGRLLSVKT</sequence>
<dbReference type="Proteomes" id="UP000515163">
    <property type="component" value="Unplaced"/>
</dbReference>
<evidence type="ECO:0000256" key="1">
    <source>
        <dbReference type="SAM" id="MobiDB-lite"/>
    </source>
</evidence>
<reference evidence="3" key="1">
    <citation type="submission" date="2025-08" db="UniProtKB">
        <authorList>
            <consortium name="RefSeq"/>
        </authorList>
    </citation>
    <scope>IDENTIFICATION</scope>
    <source>
        <tissue evidence="3">Tentacle</tissue>
    </source>
</reference>
<evidence type="ECO:0000313" key="3">
    <source>
        <dbReference type="RefSeq" id="XP_031569252.1"/>
    </source>
</evidence>
<dbReference type="GeneID" id="116303787"/>
<feature type="region of interest" description="Disordered" evidence="1">
    <location>
        <begin position="389"/>
        <end position="409"/>
    </location>
</feature>
<dbReference type="RefSeq" id="XP_031569252.1">
    <property type="nucleotide sequence ID" value="XM_031713392.1"/>
</dbReference>